<dbReference type="SUPFAM" id="SSF109640">
    <property type="entry name" value="KRAB domain (Kruppel-associated box)"/>
    <property type="match status" value="1"/>
</dbReference>
<dbReference type="PANTHER" id="PTHR23232">
    <property type="entry name" value="KRAB DOMAIN C2H2 ZINC FINGER"/>
    <property type="match status" value="1"/>
</dbReference>
<name>A0AAW1BUX6_CROAD</name>
<organism evidence="3 4">
    <name type="scientific">Crotalus adamanteus</name>
    <name type="common">Eastern diamondback rattlesnake</name>
    <dbReference type="NCBI Taxonomy" id="8729"/>
    <lineage>
        <taxon>Eukaryota</taxon>
        <taxon>Metazoa</taxon>
        <taxon>Chordata</taxon>
        <taxon>Craniata</taxon>
        <taxon>Vertebrata</taxon>
        <taxon>Euteleostomi</taxon>
        <taxon>Lepidosauria</taxon>
        <taxon>Squamata</taxon>
        <taxon>Bifurcata</taxon>
        <taxon>Unidentata</taxon>
        <taxon>Episquamata</taxon>
        <taxon>Toxicofera</taxon>
        <taxon>Serpentes</taxon>
        <taxon>Colubroidea</taxon>
        <taxon>Viperidae</taxon>
        <taxon>Crotalinae</taxon>
        <taxon>Crotalus</taxon>
    </lineage>
</organism>
<dbReference type="AlphaFoldDB" id="A0AAW1BUX6"/>
<comment type="caution">
    <text evidence="3">The sequence shown here is derived from an EMBL/GenBank/DDBJ whole genome shotgun (WGS) entry which is preliminary data.</text>
</comment>
<dbReference type="Pfam" id="PF01352">
    <property type="entry name" value="KRAB"/>
    <property type="match status" value="1"/>
</dbReference>
<evidence type="ECO:0000313" key="4">
    <source>
        <dbReference type="Proteomes" id="UP001474421"/>
    </source>
</evidence>
<dbReference type="InterPro" id="IPR050169">
    <property type="entry name" value="Krueppel_C2H2_ZnF"/>
</dbReference>
<gene>
    <name evidence="3" type="ORF">NXF25_004077</name>
</gene>
<dbReference type="GO" id="GO:0006355">
    <property type="term" value="P:regulation of DNA-templated transcription"/>
    <property type="evidence" value="ECO:0007669"/>
    <property type="project" value="InterPro"/>
</dbReference>
<protein>
    <submittedName>
        <fullName evidence="3">Zinc finger protein</fullName>
    </submittedName>
</protein>
<dbReference type="Gene3D" id="6.10.140.140">
    <property type="match status" value="1"/>
</dbReference>
<accession>A0AAW1BUX6</accession>
<dbReference type="InterPro" id="IPR038269">
    <property type="entry name" value="SCAN_sf"/>
</dbReference>
<dbReference type="Proteomes" id="UP001474421">
    <property type="component" value="Unassembled WGS sequence"/>
</dbReference>
<sequence>MEWSVPLRFSRSHQGALTADSLSATAHALPGSGGPLASRAVWLRGARAGEGPPTQSLFREEQPPSTRRRSLPGRFSRTGEVRLSPIKPASGRMEGLCWTANLEDVKAGGLSRAEWEMQHWVRECRPETSCQAVALAEGFLLTQAEKEQRGHQNLRSFLAEGCNWMDPTNPSQESCFRGISKEECQHQNASLGNKMESSLFIGSSPCTVGAERVAGLPAQGLVSFEEMTVHFTSEEWSLLDSRQKALHQEVMLETRRIVASLVNEQKYENYQAPNLMPLQIIKIEIPEETLADNSQQDALSWQPADCMPLRMLDSICVVWIVQAVSSTPGIWGRGAGKRVSRDSGPPQGKENRLRIPKLGGSWESTP</sequence>
<dbReference type="CDD" id="cd07765">
    <property type="entry name" value="KRAB_A-box"/>
    <property type="match status" value="1"/>
</dbReference>
<dbReference type="InterPro" id="IPR036051">
    <property type="entry name" value="KRAB_dom_sf"/>
</dbReference>
<dbReference type="EMBL" id="JAOTOJ010000002">
    <property type="protein sequence ID" value="KAK9405303.1"/>
    <property type="molecule type" value="Genomic_DNA"/>
</dbReference>
<evidence type="ECO:0000259" key="2">
    <source>
        <dbReference type="PROSITE" id="PS50805"/>
    </source>
</evidence>
<feature type="region of interest" description="Disordered" evidence="1">
    <location>
        <begin position="332"/>
        <end position="366"/>
    </location>
</feature>
<feature type="region of interest" description="Disordered" evidence="1">
    <location>
        <begin position="49"/>
        <end position="73"/>
    </location>
</feature>
<dbReference type="InterPro" id="IPR001909">
    <property type="entry name" value="KRAB"/>
</dbReference>
<reference evidence="3 4" key="1">
    <citation type="journal article" date="2024" name="Proc. Natl. Acad. Sci. U.S.A.">
        <title>The genetic regulatory architecture and epigenomic basis for age-related changes in rattlesnake venom.</title>
        <authorList>
            <person name="Hogan M.P."/>
            <person name="Holding M.L."/>
            <person name="Nystrom G.S."/>
            <person name="Colston T.J."/>
            <person name="Bartlett D.A."/>
            <person name="Mason A.J."/>
            <person name="Ellsworth S.A."/>
            <person name="Rautsaw R.M."/>
            <person name="Lawrence K.C."/>
            <person name="Strickland J.L."/>
            <person name="He B."/>
            <person name="Fraser P."/>
            <person name="Margres M.J."/>
            <person name="Gilbert D.M."/>
            <person name="Gibbs H.L."/>
            <person name="Parkinson C.L."/>
            <person name="Rokyta D.R."/>
        </authorList>
    </citation>
    <scope>NUCLEOTIDE SEQUENCE [LARGE SCALE GENOMIC DNA]</scope>
    <source>
        <strain evidence="3">DRR0105</strain>
    </source>
</reference>
<dbReference type="Gene3D" id="1.10.4020.10">
    <property type="entry name" value="DNA breaking-rejoining enzymes"/>
    <property type="match status" value="1"/>
</dbReference>
<evidence type="ECO:0000313" key="3">
    <source>
        <dbReference type="EMBL" id="KAK9405303.1"/>
    </source>
</evidence>
<dbReference type="PANTHER" id="PTHR23232:SF142">
    <property type="entry name" value="GASTRULA ZINC FINGER PROTEIN XLCGF57.1-LIKE-RELATED"/>
    <property type="match status" value="1"/>
</dbReference>
<proteinExistence type="predicted"/>
<feature type="domain" description="KRAB" evidence="2">
    <location>
        <begin position="222"/>
        <end position="302"/>
    </location>
</feature>
<dbReference type="SMART" id="SM00349">
    <property type="entry name" value="KRAB"/>
    <property type="match status" value="1"/>
</dbReference>
<dbReference type="PROSITE" id="PS50805">
    <property type="entry name" value="KRAB"/>
    <property type="match status" value="1"/>
</dbReference>
<evidence type="ECO:0000256" key="1">
    <source>
        <dbReference type="SAM" id="MobiDB-lite"/>
    </source>
</evidence>
<keyword evidence="4" id="KW-1185">Reference proteome</keyword>